<evidence type="ECO:0000313" key="6">
    <source>
        <dbReference type="EMBL" id="MCQ4164081.1"/>
    </source>
</evidence>
<sequence length="195" mass="21743">MNSTDADITALLERWRNGEKPAEDALLRAVYPVLRDIARARLLRTPGDFTLSATELANETYARLAGKKNIEYRDRTHFFAMAARAIRYYVIDHVRARGSEKRGGQLPFVPLHELGADEPGGSDGIDLRVDWLAVHAALDALERIDHGCAQIVELKFFSGLTLDEIAEATGISRASVVRNWRFAKAWLADQLQALA</sequence>
<comment type="similarity">
    <text evidence="1">Belongs to the sigma-70 factor family. ECF subfamily.</text>
</comment>
<evidence type="ECO:0000259" key="5">
    <source>
        <dbReference type="Pfam" id="PF07638"/>
    </source>
</evidence>
<dbReference type="InterPro" id="IPR013325">
    <property type="entry name" value="RNA_pol_sigma_r2"/>
</dbReference>
<dbReference type="Gene3D" id="1.10.10.10">
    <property type="entry name" value="Winged helix-like DNA-binding domain superfamily/Winged helix DNA-binding domain"/>
    <property type="match status" value="1"/>
</dbReference>
<organism evidence="6 7">
    <name type="scientific">Tahibacter harae</name>
    <dbReference type="NCBI Taxonomy" id="2963937"/>
    <lineage>
        <taxon>Bacteria</taxon>
        <taxon>Pseudomonadati</taxon>
        <taxon>Pseudomonadota</taxon>
        <taxon>Gammaproteobacteria</taxon>
        <taxon>Lysobacterales</taxon>
        <taxon>Rhodanobacteraceae</taxon>
        <taxon>Tahibacter</taxon>
    </lineage>
</organism>
<evidence type="ECO:0000256" key="4">
    <source>
        <dbReference type="ARBA" id="ARBA00023163"/>
    </source>
</evidence>
<dbReference type="InterPro" id="IPR053812">
    <property type="entry name" value="HTH_Sigma70_ECF-like"/>
</dbReference>
<reference evidence="6" key="1">
    <citation type="submission" date="2022-07" db="EMBL/GenBank/DDBJ databases">
        <title>Tahibacter sp., a new gammaproteobacterium isolated from the silt sample collected at pig farm.</title>
        <authorList>
            <person name="Chen H."/>
        </authorList>
    </citation>
    <scope>NUCLEOTIDE SEQUENCE</scope>
    <source>
        <strain evidence="6">P2K</strain>
    </source>
</reference>
<dbReference type="InterPro" id="IPR036388">
    <property type="entry name" value="WH-like_DNA-bd_sf"/>
</dbReference>
<dbReference type="PANTHER" id="PTHR43133:SF39">
    <property type="entry name" value="SIMILAR TO RNA POLYMERASE SIGMA-E FACTOR"/>
    <property type="match status" value="1"/>
</dbReference>
<evidence type="ECO:0000313" key="7">
    <source>
        <dbReference type="Proteomes" id="UP001165498"/>
    </source>
</evidence>
<evidence type="ECO:0000256" key="2">
    <source>
        <dbReference type="ARBA" id="ARBA00023015"/>
    </source>
</evidence>
<dbReference type="RefSeq" id="WP_255912211.1">
    <property type="nucleotide sequence ID" value="NZ_JANFQO010000004.1"/>
</dbReference>
<protein>
    <submittedName>
        <fullName evidence="6">ECF-type sigma factor</fullName>
    </submittedName>
</protein>
<dbReference type="Pfam" id="PF07638">
    <property type="entry name" value="Sigma70_ECF"/>
    <property type="match status" value="1"/>
</dbReference>
<keyword evidence="7" id="KW-1185">Reference proteome</keyword>
<dbReference type="NCBIfam" id="TIGR02999">
    <property type="entry name" value="Sig-70_X6"/>
    <property type="match status" value="1"/>
</dbReference>
<dbReference type="SUPFAM" id="SSF88659">
    <property type="entry name" value="Sigma3 and sigma4 domains of RNA polymerase sigma factors"/>
    <property type="match status" value="1"/>
</dbReference>
<dbReference type="PANTHER" id="PTHR43133">
    <property type="entry name" value="RNA POLYMERASE ECF-TYPE SIGMA FACTO"/>
    <property type="match status" value="1"/>
</dbReference>
<evidence type="ECO:0000256" key="3">
    <source>
        <dbReference type="ARBA" id="ARBA00023082"/>
    </source>
</evidence>
<feature type="domain" description="RNA polymerase sigma-70 ECF-like HTH" evidence="5">
    <location>
        <begin position="6"/>
        <end position="192"/>
    </location>
</feature>
<keyword evidence="2" id="KW-0805">Transcription regulation</keyword>
<comment type="caution">
    <text evidence="6">The sequence shown here is derived from an EMBL/GenBank/DDBJ whole genome shotgun (WGS) entry which is preliminary data.</text>
</comment>
<accession>A0ABT1QP81</accession>
<name>A0ABT1QP81_9GAMM</name>
<keyword evidence="3" id="KW-0731">Sigma factor</keyword>
<dbReference type="InterPro" id="IPR011517">
    <property type="entry name" value="RNA_pol_sigma70_ECF-like"/>
</dbReference>
<evidence type="ECO:0000256" key="1">
    <source>
        <dbReference type="ARBA" id="ARBA00010641"/>
    </source>
</evidence>
<dbReference type="InterPro" id="IPR014284">
    <property type="entry name" value="RNA_pol_sigma-70_dom"/>
</dbReference>
<proteinExistence type="inferred from homology"/>
<dbReference type="Gene3D" id="1.10.1740.10">
    <property type="match status" value="1"/>
</dbReference>
<dbReference type="NCBIfam" id="TIGR02937">
    <property type="entry name" value="sigma70-ECF"/>
    <property type="match status" value="1"/>
</dbReference>
<keyword evidence="4" id="KW-0804">Transcription</keyword>
<dbReference type="SUPFAM" id="SSF88946">
    <property type="entry name" value="Sigma2 domain of RNA polymerase sigma factors"/>
    <property type="match status" value="1"/>
</dbReference>
<gene>
    <name evidence="6" type="ORF">NM961_05090</name>
</gene>
<dbReference type="EMBL" id="JANFQO010000004">
    <property type="protein sequence ID" value="MCQ4164081.1"/>
    <property type="molecule type" value="Genomic_DNA"/>
</dbReference>
<dbReference type="InterPro" id="IPR013324">
    <property type="entry name" value="RNA_pol_sigma_r3/r4-like"/>
</dbReference>
<dbReference type="InterPro" id="IPR039425">
    <property type="entry name" value="RNA_pol_sigma-70-like"/>
</dbReference>
<dbReference type="Proteomes" id="UP001165498">
    <property type="component" value="Unassembled WGS sequence"/>
</dbReference>